<comment type="caution">
    <text evidence="1">The sequence shown here is derived from an EMBL/GenBank/DDBJ whole genome shotgun (WGS) entry which is preliminary data.</text>
</comment>
<reference evidence="1" key="1">
    <citation type="journal article" date="2020" name="Nat. Commun.">
        <title>Large-scale genome sequencing of mycorrhizal fungi provides insights into the early evolution of symbiotic traits.</title>
        <authorList>
            <person name="Miyauchi S."/>
            <person name="Kiss E."/>
            <person name="Kuo A."/>
            <person name="Drula E."/>
            <person name="Kohler A."/>
            <person name="Sanchez-Garcia M."/>
            <person name="Morin E."/>
            <person name="Andreopoulos B."/>
            <person name="Barry K.W."/>
            <person name="Bonito G."/>
            <person name="Buee M."/>
            <person name="Carver A."/>
            <person name="Chen C."/>
            <person name="Cichocki N."/>
            <person name="Clum A."/>
            <person name="Culley D."/>
            <person name="Crous P.W."/>
            <person name="Fauchery L."/>
            <person name="Girlanda M."/>
            <person name="Hayes R.D."/>
            <person name="Keri Z."/>
            <person name="LaButti K."/>
            <person name="Lipzen A."/>
            <person name="Lombard V."/>
            <person name="Magnuson J."/>
            <person name="Maillard F."/>
            <person name="Murat C."/>
            <person name="Nolan M."/>
            <person name="Ohm R.A."/>
            <person name="Pangilinan J."/>
            <person name="Pereira M.F."/>
            <person name="Perotto S."/>
            <person name="Peter M."/>
            <person name="Pfister S."/>
            <person name="Riley R."/>
            <person name="Sitrit Y."/>
            <person name="Stielow J.B."/>
            <person name="Szollosi G."/>
            <person name="Zifcakova L."/>
            <person name="Stursova M."/>
            <person name="Spatafora J.W."/>
            <person name="Tedersoo L."/>
            <person name="Vaario L.M."/>
            <person name="Yamada A."/>
            <person name="Yan M."/>
            <person name="Wang P."/>
            <person name="Xu J."/>
            <person name="Bruns T."/>
            <person name="Baldrian P."/>
            <person name="Vilgalys R."/>
            <person name="Dunand C."/>
            <person name="Henrissat B."/>
            <person name="Grigoriev I.V."/>
            <person name="Hibbett D."/>
            <person name="Nagy L.G."/>
            <person name="Martin F.M."/>
        </authorList>
    </citation>
    <scope>NUCLEOTIDE SEQUENCE</scope>
    <source>
        <strain evidence="1">UH-Tt-Lm1</strain>
    </source>
</reference>
<protein>
    <recommendedName>
        <fullName evidence="3">F-box domain-containing protein</fullName>
    </recommendedName>
</protein>
<evidence type="ECO:0000313" key="2">
    <source>
        <dbReference type="Proteomes" id="UP000736335"/>
    </source>
</evidence>
<accession>A0A9P6L429</accession>
<reference evidence="1" key="2">
    <citation type="submission" date="2020-11" db="EMBL/GenBank/DDBJ databases">
        <authorList>
            <consortium name="DOE Joint Genome Institute"/>
            <person name="Kuo A."/>
            <person name="Miyauchi S."/>
            <person name="Kiss E."/>
            <person name="Drula E."/>
            <person name="Kohler A."/>
            <person name="Sanchez-Garcia M."/>
            <person name="Andreopoulos B."/>
            <person name="Barry K.W."/>
            <person name="Bonito G."/>
            <person name="Buee M."/>
            <person name="Carver A."/>
            <person name="Chen C."/>
            <person name="Cichocki N."/>
            <person name="Clum A."/>
            <person name="Culley D."/>
            <person name="Crous P.W."/>
            <person name="Fauchery L."/>
            <person name="Girlanda M."/>
            <person name="Hayes R."/>
            <person name="Keri Z."/>
            <person name="Labutti K."/>
            <person name="Lipzen A."/>
            <person name="Lombard V."/>
            <person name="Magnuson J."/>
            <person name="Maillard F."/>
            <person name="Morin E."/>
            <person name="Murat C."/>
            <person name="Nolan M."/>
            <person name="Ohm R."/>
            <person name="Pangilinan J."/>
            <person name="Pereira M."/>
            <person name="Perotto S."/>
            <person name="Peter M."/>
            <person name="Riley R."/>
            <person name="Sitrit Y."/>
            <person name="Stielow B."/>
            <person name="Szollosi G."/>
            <person name="Zifcakova L."/>
            <person name="Stursova M."/>
            <person name="Spatafora J.W."/>
            <person name="Tedersoo L."/>
            <person name="Vaario L.-M."/>
            <person name="Yamada A."/>
            <person name="Yan M."/>
            <person name="Wang P."/>
            <person name="Xu J."/>
            <person name="Bruns T."/>
            <person name="Baldrian P."/>
            <person name="Vilgalys R."/>
            <person name="Henrissat B."/>
            <person name="Grigoriev I.V."/>
            <person name="Hibbett D."/>
            <person name="Nagy L.G."/>
            <person name="Martin F.M."/>
        </authorList>
    </citation>
    <scope>NUCLEOTIDE SEQUENCE</scope>
    <source>
        <strain evidence="1">UH-Tt-Lm1</strain>
    </source>
</reference>
<name>A0A9P6L429_9AGAM</name>
<evidence type="ECO:0000313" key="1">
    <source>
        <dbReference type="EMBL" id="KAF9781713.1"/>
    </source>
</evidence>
<keyword evidence="2" id="KW-1185">Reference proteome</keyword>
<proteinExistence type="predicted"/>
<sequence length="394" mass="45233">MVVAQPVGLDLISAGAHGGCMGLPQELLDCIMDMLCDDLRTLKACSLTCKALFASTRHLIHQTLHLSARFLSYMAMGERGLLRYTRHLHIPDRSRLTPSTLLPHLHHFQSLDRVHTITITNYDAIRWGNDHRTFFANFYPTLTSLTLAQAFGSHQSLFQFVLQFPNLENLCLEWLKGVALIVQDLASPVIIDKPPPLRGHFRLVGRFSLDAPEWPMDGAQFSNVFNFRSVELDDLSGNQYILKACAHTLESLTIIPRRAAPHHGHEYMKLLHIVFTEVTILRRLAFRLKYDPVYPLFGRDALLEALLTITSPNFCELVLELGGYNPYRMKRCTDYWGSWEETDRFLKEEFAEHRDFRLIIRTDEPYARQLLESHVGKTFPLLSSRGCVHLEYSQ</sequence>
<dbReference type="Proteomes" id="UP000736335">
    <property type="component" value="Unassembled WGS sequence"/>
</dbReference>
<organism evidence="1 2">
    <name type="scientific">Thelephora terrestris</name>
    <dbReference type="NCBI Taxonomy" id="56493"/>
    <lineage>
        <taxon>Eukaryota</taxon>
        <taxon>Fungi</taxon>
        <taxon>Dikarya</taxon>
        <taxon>Basidiomycota</taxon>
        <taxon>Agaricomycotina</taxon>
        <taxon>Agaricomycetes</taxon>
        <taxon>Thelephorales</taxon>
        <taxon>Thelephoraceae</taxon>
        <taxon>Thelephora</taxon>
    </lineage>
</organism>
<dbReference type="AlphaFoldDB" id="A0A9P6L429"/>
<dbReference type="EMBL" id="WIUZ02000013">
    <property type="protein sequence ID" value="KAF9781713.1"/>
    <property type="molecule type" value="Genomic_DNA"/>
</dbReference>
<evidence type="ECO:0008006" key="3">
    <source>
        <dbReference type="Google" id="ProtNLM"/>
    </source>
</evidence>
<gene>
    <name evidence="1" type="ORF">BJ322DRAFT_240217</name>
</gene>